<evidence type="ECO:0000256" key="4">
    <source>
        <dbReference type="ARBA" id="ARBA00022989"/>
    </source>
</evidence>
<keyword evidence="5" id="KW-0333">Golgi apparatus</keyword>
<evidence type="ECO:0000256" key="2">
    <source>
        <dbReference type="ARBA" id="ARBA00004394"/>
    </source>
</evidence>
<feature type="transmembrane region" description="Helical" evidence="8">
    <location>
        <begin position="250"/>
        <end position="269"/>
    </location>
</feature>
<feature type="transmembrane region" description="Helical" evidence="8">
    <location>
        <begin position="40"/>
        <end position="59"/>
    </location>
</feature>
<dbReference type="InterPro" id="IPR045891">
    <property type="entry name" value="ZIP9"/>
</dbReference>
<name>A0AAF0IY50_9BASI</name>
<dbReference type="GO" id="GO:0006829">
    <property type="term" value="P:zinc ion transport"/>
    <property type="evidence" value="ECO:0007669"/>
    <property type="project" value="InterPro"/>
</dbReference>
<evidence type="ECO:0000313" key="9">
    <source>
        <dbReference type="EMBL" id="WFD21053.1"/>
    </source>
</evidence>
<dbReference type="GO" id="GO:0046873">
    <property type="term" value="F:metal ion transmembrane transporter activity"/>
    <property type="evidence" value="ECO:0007669"/>
    <property type="project" value="InterPro"/>
</dbReference>
<feature type="transmembrane region" description="Helical" evidence="8">
    <location>
        <begin position="150"/>
        <end position="169"/>
    </location>
</feature>
<feature type="transmembrane region" description="Helical" evidence="8">
    <location>
        <begin position="6"/>
        <end position="28"/>
    </location>
</feature>
<organism evidence="9 10">
    <name type="scientific">Malassezia caprae</name>
    <dbReference type="NCBI Taxonomy" id="1381934"/>
    <lineage>
        <taxon>Eukaryota</taxon>
        <taxon>Fungi</taxon>
        <taxon>Dikarya</taxon>
        <taxon>Basidiomycota</taxon>
        <taxon>Ustilaginomycotina</taxon>
        <taxon>Malasseziomycetes</taxon>
        <taxon>Malasseziales</taxon>
        <taxon>Malasseziaceae</taxon>
        <taxon>Malassezia</taxon>
    </lineage>
</organism>
<protein>
    <recommendedName>
        <fullName evidence="11">Zinc transporter ZIP9</fullName>
    </recommendedName>
</protein>
<dbReference type="Proteomes" id="UP001220961">
    <property type="component" value="Chromosome 7"/>
</dbReference>
<dbReference type="GO" id="GO:0000139">
    <property type="term" value="C:Golgi membrane"/>
    <property type="evidence" value="ECO:0007669"/>
    <property type="project" value="UniProtKB-SubCell"/>
</dbReference>
<accession>A0AAF0IY50</accession>
<feature type="transmembrane region" description="Helical" evidence="8">
    <location>
        <begin position="79"/>
        <end position="99"/>
    </location>
</feature>
<evidence type="ECO:0000256" key="8">
    <source>
        <dbReference type="SAM" id="Phobius"/>
    </source>
</evidence>
<feature type="transmembrane region" description="Helical" evidence="8">
    <location>
        <begin position="214"/>
        <end position="238"/>
    </location>
</feature>
<sequence>MRDSVWLLAVCCALAAGTYVVGTMPLAFRLSRGSLRKLELWGAGLLLGAALTVVIPEGISNVYRGRVCHGDHVDEPHLLHSKDLVAFCLLSGFLLMFAVDQQMVARSHAQDHRLPPPADEEEMRGESESAGPTTWDPPTRPSSPSTLRQVLGSLLGILVHMAADGVAMGSSVESKNRSLRFVILLAVMVHKAPASIGICTLLMSRQLRRAEIRWIVLLFSLTTPVFALLTYGVLHLLLPTTGDPIDTRKIGAILSFSGGTFLYVAIHAVTELASPAADAHVNDHVHHPHDHDHPIHAQAGETAPLSATTSSISRLFRGTPERETRAGLPPFGLLYVVLGSVVPRLLQLLVGDVHA</sequence>
<dbReference type="PANTHER" id="PTHR16133:SF0">
    <property type="entry name" value="ZINC_IRON REGULATED TRANSPORTER-RELATED PROTEIN 102B, ISOFORM E"/>
    <property type="match status" value="1"/>
</dbReference>
<reference evidence="9" key="1">
    <citation type="submission" date="2023-03" db="EMBL/GenBank/DDBJ databases">
        <title>Mating type loci evolution in Malassezia.</title>
        <authorList>
            <person name="Coelho M.A."/>
        </authorList>
    </citation>
    <scope>NUCLEOTIDE SEQUENCE</scope>
    <source>
        <strain evidence="9">CBS 10434</strain>
    </source>
</reference>
<evidence type="ECO:0008006" key="11">
    <source>
        <dbReference type="Google" id="ProtNLM"/>
    </source>
</evidence>
<feature type="region of interest" description="Disordered" evidence="7">
    <location>
        <begin position="108"/>
        <end position="145"/>
    </location>
</feature>
<evidence type="ECO:0000256" key="3">
    <source>
        <dbReference type="ARBA" id="ARBA00022692"/>
    </source>
</evidence>
<proteinExistence type="predicted"/>
<evidence type="ECO:0000256" key="5">
    <source>
        <dbReference type="ARBA" id="ARBA00023034"/>
    </source>
</evidence>
<feature type="transmembrane region" description="Helical" evidence="8">
    <location>
        <begin position="181"/>
        <end position="202"/>
    </location>
</feature>
<keyword evidence="3 8" id="KW-0812">Transmembrane</keyword>
<dbReference type="PANTHER" id="PTHR16133">
    <property type="entry name" value="SOLUTE CARRIER FAMILY 39 ZINC TRANSPORTER , MEMBER 9-RELATED"/>
    <property type="match status" value="1"/>
</dbReference>
<evidence type="ECO:0000256" key="7">
    <source>
        <dbReference type="SAM" id="MobiDB-lite"/>
    </source>
</evidence>
<keyword evidence="4 8" id="KW-1133">Transmembrane helix</keyword>
<gene>
    <name evidence="9" type="ORF">MCAP1_003309</name>
</gene>
<dbReference type="InterPro" id="IPR003689">
    <property type="entry name" value="ZIP"/>
</dbReference>
<evidence type="ECO:0000313" key="10">
    <source>
        <dbReference type="Proteomes" id="UP001220961"/>
    </source>
</evidence>
<feature type="compositionally biased region" description="Low complexity" evidence="7">
    <location>
        <begin position="132"/>
        <end position="145"/>
    </location>
</feature>
<dbReference type="AlphaFoldDB" id="A0AAF0IY50"/>
<evidence type="ECO:0000256" key="1">
    <source>
        <dbReference type="ARBA" id="ARBA00004127"/>
    </source>
</evidence>
<comment type="subcellular location">
    <subcellularLocation>
        <location evidence="1">Endomembrane system</location>
        <topology evidence="1">Multi-pass membrane protein</topology>
    </subcellularLocation>
    <subcellularLocation>
        <location evidence="2">Golgi apparatus membrane</location>
    </subcellularLocation>
</comment>
<dbReference type="EMBL" id="CP119914">
    <property type="protein sequence ID" value="WFD21053.1"/>
    <property type="molecule type" value="Genomic_DNA"/>
</dbReference>
<evidence type="ECO:0000256" key="6">
    <source>
        <dbReference type="ARBA" id="ARBA00023136"/>
    </source>
</evidence>
<dbReference type="Pfam" id="PF02535">
    <property type="entry name" value="Zip"/>
    <property type="match status" value="1"/>
</dbReference>
<keyword evidence="10" id="KW-1185">Reference proteome</keyword>
<keyword evidence="6 8" id="KW-0472">Membrane</keyword>